<dbReference type="CDD" id="cd00042">
    <property type="entry name" value="CY"/>
    <property type="match status" value="1"/>
</dbReference>
<evidence type="ECO:0000256" key="2">
    <source>
        <dbReference type="ARBA" id="ARBA00023157"/>
    </source>
</evidence>
<keyword evidence="2" id="KW-1015">Disulfide bond</keyword>
<feature type="signal peptide" evidence="4">
    <location>
        <begin position="1"/>
        <end position="18"/>
    </location>
</feature>
<dbReference type="InterPro" id="IPR050735">
    <property type="entry name" value="Kininogen_Fetuin_HRG"/>
</dbReference>
<dbReference type="GO" id="GO:0007339">
    <property type="term" value="P:binding of sperm to zona pellucida"/>
    <property type="evidence" value="ECO:0007669"/>
    <property type="project" value="TreeGrafter"/>
</dbReference>
<keyword evidence="1 4" id="KW-0732">Signal</keyword>
<keyword evidence="7" id="KW-1185">Reference proteome</keyword>
<dbReference type="GeneTree" id="ENSGT00950000182930"/>
<evidence type="ECO:0000256" key="1">
    <source>
        <dbReference type="ARBA" id="ARBA00022729"/>
    </source>
</evidence>
<feature type="chain" id="PRO_5025571422" description="Cystatin domain-containing protein" evidence="4">
    <location>
        <begin position="19"/>
        <end position="115"/>
    </location>
</feature>
<evidence type="ECO:0000313" key="6">
    <source>
        <dbReference type="Ensembl" id="ENSTMTP00000014639.1"/>
    </source>
</evidence>
<dbReference type="PANTHER" id="PTHR13814">
    <property type="entry name" value="FETUIN"/>
    <property type="match status" value="1"/>
</dbReference>
<organism evidence="6 7">
    <name type="scientific">Terrapene triunguis</name>
    <name type="common">Three-toed box turtle</name>
    <dbReference type="NCBI Taxonomy" id="2587831"/>
    <lineage>
        <taxon>Eukaryota</taxon>
        <taxon>Metazoa</taxon>
        <taxon>Chordata</taxon>
        <taxon>Craniata</taxon>
        <taxon>Vertebrata</taxon>
        <taxon>Euteleostomi</taxon>
        <taxon>Archelosauria</taxon>
        <taxon>Testudinata</taxon>
        <taxon>Testudines</taxon>
        <taxon>Cryptodira</taxon>
        <taxon>Durocryptodira</taxon>
        <taxon>Testudinoidea</taxon>
        <taxon>Emydidae</taxon>
        <taxon>Terrapene</taxon>
    </lineage>
</organism>
<dbReference type="Gene3D" id="3.10.450.10">
    <property type="match status" value="1"/>
</dbReference>
<protein>
    <recommendedName>
        <fullName evidence="5">Cystatin domain-containing protein</fullName>
    </recommendedName>
</protein>
<dbReference type="InParanoid" id="A0A674J583"/>
<dbReference type="Pfam" id="PF00031">
    <property type="entry name" value="Cystatin"/>
    <property type="match status" value="1"/>
</dbReference>
<dbReference type="GO" id="GO:0008191">
    <property type="term" value="F:metalloendopeptidase inhibitor activity"/>
    <property type="evidence" value="ECO:0007669"/>
    <property type="project" value="TreeGrafter"/>
</dbReference>
<dbReference type="Ensembl" id="ENSTMTT00000015139.1">
    <property type="protein sequence ID" value="ENSTMTP00000014639.1"/>
    <property type="gene ID" value="ENSTMTG00000010651.1"/>
</dbReference>
<dbReference type="PANTHER" id="PTHR13814:SF10">
    <property type="entry name" value="FETUIN-B"/>
    <property type="match status" value="1"/>
</dbReference>
<evidence type="ECO:0000259" key="5">
    <source>
        <dbReference type="Pfam" id="PF00031"/>
    </source>
</evidence>
<dbReference type="InterPro" id="IPR046350">
    <property type="entry name" value="Cystatin_sf"/>
</dbReference>
<dbReference type="GO" id="GO:0005576">
    <property type="term" value="C:extracellular region"/>
    <property type="evidence" value="ECO:0007669"/>
    <property type="project" value="TreeGrafter"/>
</dbReference>
<reference evidence="6" key="1">
    <citation type="submission" date="2025-08" db="UniProtKB">
        <authorList>
            <consortium name="Ensembl"/>
        </authorList>
    </citation>
    <scope>IDENTIFICATION</scope>
</reference>
<accession>A0A674J583</accession>
<evidence type="ECO:0000256" key="4">
    <source>
        <dbReference type="SAM" id="SignalP"/>
    </source>
</evidence>
<proteinExistence type="predicted"/>
<dbReference type="GO" id="GO:0004869">
    <property type="term" value="F:cysteine-type endopeptidase inhibitor activity"/>
    <property type="evidence" value="ECO:0007669"/>
    <property type="project" value="InterPro"/>
</dbReference>
<dbReference type="SUPFAM" id="SSF54403">
    <property type="entry name" value="Cystatin/monellin"/>
    <property type="match status" value="1"/>
</dbReference>
<reference evidence="6" key="2">
    <citation type="submission" date="2025-09" db="UniProtKB">
        <authorList>
            <consortium name="Ensembl"/>
        </authorList>
    </citation>
    <scope>IDENTIFICATION</scope>
</reference>
<name>A0A674J583_9SAUR</name>
<sequence length="115" mass="12796">MALLVLLLFGIQLLGSWAVSPPFVEPPPLLLSPACNDSAVEAAADLALRQINANQREGYVLGLYRIFSVQEQPQRIAGSVFYLTLDVVETDCHVLILKFKISTIFFQPDLISSYW</sequence>
<evidence type="ECO:0000313" key="7">
    <source>
        <dbReference type="Proteomes" id="UP000472274"/>
    </source>
</evidence>
<evidence type="ECO:0000256" key="3">
    <source>
        <dbReference type="ARBA" id="ARBA00023180"/>
    </source>
</evidence>
<keyword evidence="3" id="KW-0325">Glycoprotein</keyword>
<feature type="domain" description="Cystatin" evidence="5">
    <location>
        <begin position="36"/>
        <end position="93"/>
    </location>
</feature>
<dbReference type="InterPro" id="IPR000010">
    <property type="entry name" value="Cystatin_dom"/>
</dbReference>
<dbReference type="AlphaFoldDB" id="A0A674J583"/>
<dbReference type="Proteomes" id="UP000472274">
    <property type="component" value="Unplaced"/>
</dbReference>